<dbReference type="Pfam" id="PF13041">
    <property type="entry name" value="PPR_2"/>
    <property type="match status" value="1"/>
</dbReference>
<dbReference type="Proteomes" id="UP001552299">
    <property type="component" value="Unassembled WGS sequence"/>
</dbReference>
<sequence>MVLRRSLLYLSIGDGVAWMARTSKFGKLHGAFAYLNKMRRNGLKPNVVTYSTFIDAFCKEHIMQEASKWELQSRKPSGSTDFTQWLALLIETNLKQSEEHKKSKKSGMISEDVFEVCKPFYFVGQETTSERAREEVMQVFDERAPEFDGLSPLKIVCDFLLCLTSL</sequence>
<proteinExistence type="inferred from homology"/>
<dbReference type="EMBL" id="JANQDX010000007">
    <property type="protein sequence ID" value="KAL0921208.1"/>
    <property type="molecule type" value="Genomic_DNA"/>
</dbReference>
<dbReference type="InterPro" id="IPR050667">
    <property type="entry name" value="PPR-containing_protein"/>
</dbReference>
<evidence type="ECO:0000313" key="3">
    <source>
        <dbReference type="EMBL" id="KAL0921208.1"/>
    </source>
</evidence>
<gene>
    <name evidence="3" type="ORF">M5K25_008260</name>
</gene>
<dbReference type="InterPro" id="IPR036396">
    <property type="entry name" value="Cyt_P450_sf"/>
</dbReference>
<keyword evidence="4" id="KW-1185">Reference proteome</keyword>
<keyword evidence="2" id="KW-0677">Repeat</keyword>
<dbReference type="SUPFAM" id="SSF48264">
    <property type="entry name" value="Cytochrome P450"/>
    <property type="match status" value="1"/>
</dbReference>
<organism evidence="3 4">
    <name type="scientific">Dendrobium thyrsiflorum</name>
    <name type="common">Pinecone-like raceme dendrobium</name>
    <name type="synonym">Orchid</name>
    <dbReference type="NCBI Taxonomy" id="117978"/>
    <lineage>
        <taxon>Eukaryota</taxon>
        <taxon>Viridiplantae</taxon>
        <taxon>Streptophyta</taxon>
        <taxon>Embryophyta</taxon>
        <taxon>Tracheophyta</taxon>
        <taxon>Spermatophyta</taxon>
        <taxon>Magnoliopsida</taxon>
        <taxon>Liliopsida</taxon>
        <taxon>Asparagales</taxon>
        <taxon>Orchidaceae</taxon>
        <taxon>Epidendroideae</taxon>
        <taxon>Malaxideae</taxon>
        <taxon>Dendrobiinae</taxon>
        <taxon>Dendrobium</taxon>
    </lineage>
</organism>
<evidence type="ECO:0000313" key="4">
    <source>
        <dbReference type="Proteomes" id="UP001552299"/>
    </source>
</evidence>
<comment type="caution">
    <text evidence="3">The sequence shown here is derived from an EMBL/GenBank/DDBJ whole genome shotgun (WGS) entry which is preliminary data.</text>
</comment>
<dbReference type="PANTHER" id="PTHR47939">
    <property type="entry name" value="MEMBRANE-ASSOCIATED SALT-INDUCIBLE PROTEIN-LIKE"/>
    <property type="match status" value="1"/>
</dbReference>
<accession>A0ABD0VFE6</accession>
<evidence type="ECO:0008006" key="5">
    <source>
        <dbReference type="Google" id="ProtNLM"/>
    </source>
</evidence>
<dbReference type="InterPro" id="IPR002885">
    <property type="entry name" value="PPR_rpt"/>
</dbReference>
<reference evidence="3 4" key="1">
    <citation type="journal article" date="2024" name="Plant Biotechnol. J.">
        <title>Dendrobium thyrsiflorum genome and its molecular insights into genes involved in important horticultural traits.</title>
        <authorList>
            <person name="Chen B."/>
            <person name="Wang J.Y."/>
            <person name="Zheng P.J."/>
            <person name="Li K.L."/>
            <person name="Liang Y.M."/>
            <person name="Chen X.F."/>
            <person name="Zhang C."/>
            <person name="Zhao X."/>
            <person name="He X."/>
            <person name="Zhang G.Q."/>
            <person name="Liu Z.J."/>
            <person name="Xu Q."/>
        </authorList>
    </citation>
    <scope>NUCLEOTIDE SEQUENCE [LARGE SCALE GENOMIC DNA]</scope>
    <source>
        <strain evidence="3">GZMU011</strain>
    </source>
</reference>
<evidence type="ECO:0000256" key="1">
    <source>
        <dbReference type="ARBA" id="ARBA00007626"/>
    </source>
</evidence>
<dbReference type="PANTHER" id="PTHR47939:SF5">
    <property type="entry name" value="PENTACOTRIPEPTIDE-REPEAT REGION OF PRORP DOMAIN-CONTAINING PROTEIN"/>
    <property type="match status" value="1"/>
</dbReference>
<dbReference type="Gene3D" id="1.25.40.10">
    <property type="entry name" value="Tetratricopeptide repeat domain"/>
    <property type="match status" value="1"/>
</dbReference>
<comment type="similarity">
    <text evidence="1">Belongs to the PPR family. P subfamily.</text>
</comment>
<protein>
    <recommendedName>
        <fullName evidence="5">Pentatricopeptide repeat-containing protein</fullName>
    </recommendedName>
</protein>
<dbReference type="AlphaFoldDB" id="A0ABD0VFE6"/>
<name>A0ABD0VFE6_DENTH</name>
<evidence type="ECO:0000256" key="2">
    <source>
        <dbReference type="ARBA" id="ARBA00022737"/>
    </source>
</evidence>
<dbReference type="InterPro" id="IPR011990">
    <property type="entry name" value="TPR-like_helical_dom_sf"/>
</dbReference>